<evidence type="ECO:0000256" key="1">
    <source>
        <dbReference type="SAM" id="MobiDB-lite"/>
    </source>
</evidence>
<dbReference type="EMBL" id="BGZK01000223">
    <property type="protein sequence ID" value="GBP29696.1"/>
    <property type="molecule type" value="Genomic_DNA"/>
</dbReference>
<evidence type="ECO:0000313" key="2">
    <source>
        <dbReference type="EMBL" id="GBP29696.1"/>
    </source>
</evidence>
<gene>
    <name evidence="2" type="ORF">EVAR_13619_1</name>
</gene>
<accession>A0A4C1UUN7</accession>
<evidence type="ECO:0000313" key="3">
    <source>
        <dbReference type="Proteomes" id="UP000299102"/>
    </source>
</evidence>
<name>A0A4C1UUN7_EUMVA</name>
<sequence length="112" mass="12476">MALAPLVDSSRLYPNERYMSERDDSVSGSLPETGEDHQDSQQMRKVPVHILYTFRVGTKTKFARCETRLNHTIKDDNVPVGVVPSAALGLRQASPLISSRAPYALSAWRYVG</sequence>
<feature type="region of interest" description="Disordered" evidence="1">
    <location>
        <begin position="1"/>
        <end position="42"/>
    </location>
</feature>
<organism evidence="2 3">
    <name type="scientific">Eumeta variegata</name>
    <name type="common">Bagworm moth</name>
    <name type="synonym">Eumeta japonica</name>
    <dbReference type="NCBI Taxonomy" id="151549"/>
    <lineage>
        <taxon>Eukaryota</taxon>
        <taxon>Metazoa</taxon>
        <taxon>Ecdysozoa</taxon>
        <taxon>Arthropoda</taxon>
        <taxon>Hexapoda</taxon>
        <taxon>Insecta</taxon>
        <taxon>Pterygota</taxon>
        <taxon>Neoptera</taxon>
        <taxon>Endopterygota</taxon>
        <taxon>Lepidoptera</taxon>
        <taxon>Glossata</taxon>
        <taxon>Ditrysia</taxon>
        <taxon>Tineoidea</taxon>
        <taxon>Psychidae</taxon>
        <taxon>Oiketicinae</taxon>
        <taxon>Eumeta</taxon>
    </lineage>
</organism>
<keyword evidence="3" id="KW-1185">Reference proteome</keyword>
<dbReference type="AlphaFoldDB" id="A0A4C1UUN7"/>
<protein>
    <submittedName>
        <fullName evidence="2">Uncharacterized protein</fullName>
    </submittedName>
</protein>
<reference evidence="2 3" key="1">
    <citation type="journal article" date="2019" name="Commun. Biol.">
        <title>The bagworm genome reveals a unique fibroin gene that provides high tensile strength.</title>
        <authorList>
            <person name="Kono N."/>
            <person name="Nakamura H."/>
            <person name="Ohtoshi R."/>
            <person name="Tomita M."/>
            <person name="Numata K."/>
            <person name="Arakawa K."/>
        </authorList>
    </citation>
    <scope>NUCLEOTIDE SEQUENCE [LARGE SCALE GENOMIC DNA]</scope>
</reference>
<comment type="caution">
    <text evidence="2">The sequence shown here is derived from an EMBL/GenBank/DDBJ whole genome shotgun (WGS) entry which is preliminary data.</text>
</comment>
<dbReference type="Proteomes" id="UP000299102">
    <property type="component" value="Unassembled WGS sequence"/>
</dbReference>
<proteinExistence type="predicted"/>